<dbReference type="SUPFAM" id="SSF49899">
    <property type="entry name" value="Concanavalin A-like lectins/glucanases"/>
    <property type="match status" value="1"/>
</dbReference>
<dbReference type="Gene3D" id="2.60.120.200">
    <property type="match status" value="1"/>
</dbReference>
<dbReference type="Proteomes" id="UP001234343">
    <property type="component" value="Unassembled WGS sequence"/>
</dbReference>
<evidence type="ECO:0000313" key="2">
    <source>
        <dbReference type="EMBL" id="MDM7861539.1"/>
    </source>
</evidence>
<organism evidence="2 3">
    <name type="scientific">Alteromonas arenosi</name>
    <dbReference type="NCBI Taxonomy" id="3055817"/>
    <lineage>
        <taxon>Bacteria</taxon>
        <taxon>Pseudomonadati</taxon>
        <taxon>Pseudomonadota</taxon>
        <taxon>Gammaproteobacteria</taxon>
        <taxon>Alteromonadales</taxon>
        <taxon>Alteromonadaceae</taxon>
        <taxon>Alteromonas/Salinimonas group</taxon>
        <taxon>Alteromonas</taxon>
    </lineage>
</organism>
<comment type="caution">
    <text evidence="2">The sequence shown here is derived from an EMBL/GenBank/DDBJ whole genome shotgun (WGS) entry which is preliminary data.</text>
</comment>
<dbReference type="InterPro" id="IPR013320">
    <property type="entry name" value="ConA-like_dom_sf"/>
</dbReference>
<accession>A0ABT7T152</accession>
<feature type="signal peptide" evidence="1">
    <location>
        <begin position="1"/>
        <end position="21"/>
    </location>
</feature>
<dbReference type="Pfam" id="PF13385">
    <property type="entry name" value="Laminin_G_3"/>
    <property type="match status" value="1"/>
</dbReference>
<evidence type="ECO:0000256" key="1">
    <source>
        <dbReference type="SAM" id="SignalP"/>
    </source>
</evidence>
<dbReference type="NCBIfam" id="TIGR02595">
    <property type="entry name" value="PEP_CTERM"/>
    <property type="match status" value="1"/>
</dbReference>
<keyword evidence="3" id="KW-1185">Reference proteome</keyword>
<proteinExistence type="predicted"/>
<name>A0ABT7T152_9ALTE</name>
<gene>
    <name evidence="2" type="ORF">QTP81_13130</name>
</gene>
<reference evidence="2 3" key="1">
    <citation type="submission" date="2023-06" db="EMBL/GenBank/DDBJ databases">
        <title>Alteromonas sp. ASW11-36 isolated from intertidal sand.</title>
        <authorList>
            <person name="Li Y."/>
        </authorList>
    </citation>
    <scope>NUCLEOTIDE SEQUENCE [LARGE SCALE GENOMIC DNA]</scope>
    <source>
        <strain evidence="2 3">ASW11-36</strain>
    </source>
</reference>
<dbReference type="InterPro" id="IPR013424">
    <property type="entry name" value="Ice-binding_C"/>
</dbReference>
<keyword evidence="1" id="KW-0732">Signal</keyword>
<dbReference type="EMBL" id="JAUCBP010000011">
    <property type="protein sequence ID" value="MDM7861539.1"/>
    <property type="molecule type" value="Genomic_DNA"/>
</dbReference>
<evidence type="ECO:0000313" key="3">
    <source>
        <dbReference type="Proteomes" id="UP001234343"/>
    </source>
</evidence>
<feature type="chain" id="PRO_5047061035" evidence="1">
    <location>
        <begin position="22"/>
        <end position="248"/>
    </location>
</feature>
<dbReference type="RefSeq" id="WP_289366136.1">
    <property type="nucleotide sequence ID" value="NZ_JAUCBP010000011.1"/>
</dbReference>
<protein>
    <submittedName>
        <fullName evidence="2">PEP-CTERM sorting domain-containing protein</fullName>
    </submittedName>
</protein>
<sequence>MKSLVKTIAVLMIFVGTHAQASLIGYWDANGDAQDYTGSNDGTLNGDTSFVSGVYGSAFSFDGVGDSVYIAPTLPVSSGLTMSAWINPTVLSSERMIFNNESSYEMAVRNGTFQYAIETDAPGGWFWVNTGLSVTANAWQFFAVTFDGASSKVFNELGQVVFSSNAITGNIIDPANSWVHIGARLSGTTSNFIGAIDEVYIFDSALESNDVLNIANNAYFSEVSEPSTIAIVLLTMGGLILRRKKSLI</sequence>